<feature type="region of interest" description="Disordered" evidence="6">
    <location>
        <begin position="153"/>
        <end position="174"/>
    </location>
</feature>
<evidence type="ECO:0000256" key="5">
    <source>
        <dbReference type="ARBA" id="ARBA00023322"/>
    </source>
</evidence>
<dbReference type="InterPro" id="IPR019764">
    <property type="entry name" value="Endothelin_toxin_CS"/>
</dbReference>
<dbReference type="KEGG" id="gmh:115536331"/>
<dbReference type="GO" id="GO:0019229">
    <property type="term" value="P:regulation of vasoconstriction"/>
    <property type="evidence" value="ECO:0007669"/>
    <property type="project" value="InterPro"/>
</dbReference>
<dbReference type="GO" id="GO:0031708">
    <property type="term" value="F:endothelin B receptor binding"/>
    <property type="evidence" value="ECO:0007669"/>
    <property type="project" value="TreeGrafter"/>
</dbReference>
<evidence type="ECO:0000256" key="3">
    <source>
        <dbReference type="ARBA" id="ARBA00022525"/>
    </source>
</evidence>
<evidence type="ECO:0000313" key="9">
    <source>
        <dbReference type="Ensembl" id="ENSGMOP00000025027.1"/>
    </source>
</evidence>
<dbReference type="GO" id="GO:0014826">
    <property type="term" value="P:vein smooth muscle contraction"/>
    <property type="evidence" value="ECO:0007669"/>
    <property type="project" value="TreeGrafter"/>
</dbReference>
<dbReference type="InterPro" id="IPR001928">
    <property type="entry name" value="Endothln-like_toxin"/>
</dbReference>
<dbReference type="Pfam" id="PF00322">
    <property type="entry name" value="Endothelin"/>
    <property type="match status" value="1"/>
</dbReference>
<keyword evidence="4" id="KW-0838">Vasoactive</keyword>
<dbReference type="OMA" id="DRECIYF"/>
<dbReference type="GeneTree" id="ENSGT00950000183053"/>
<evidence type="ECO:0000256" key="1">
    <source>
        <dbReference type="ARBA" id="ARBA00004613"/>
    </source>
</evidence>
<reference evidence="9" key="1">
    <citation type="submission" date="2025-08" db="UniProtKB">
        <authorList>
            <consortium name="Ensembl"/>
        </authorList>
    </citation>
    <scope>IDENTIFICATION</scope>
</reference>
<keyword evidence="3" id="KW-0964">Secreted</keyword>
<feature type="domain" description="Endothelin-like toxin" evidence="8">
    <location>
        <begin position="53"/>
        <end position="74"/>
    </location>
</feature>
<dbReference type="GeneID" id="115536331"/>
<accession>A0A8C5FBR5</accession>
<dbReference type="Ensembl" id="ENSGMOT00000056924.1">
    <property type="protein sequence ID" value="ENSGMOP00000025027.1"/>
    <property type="gene ID" value="ENSGMOG00000028377.1"/>
</dbReference>
<dbReference type="AlphaFoldDB" id="A0A8C5FBR5"/>
<protein>
    <submittedName>
        <fullName evidence="9">Endothelin 2</fullName>
    </submittedName>
</protein>
<gene>
    <name evidence="9" type="primary">edn2</name>
</gene>
<keyword evidence="5" id="KW-0839">Vasoconstrictor</keyword>
<reference evidence="9" key="2">
    <citation type="submission" date="2025-09" db="UniProtKB">
        <authorList>
            <consortium name="Ensembl"/>
        </authorList>
    </citation>
    <scope>IDENTIFICATION</scope>
</reference>
<dbReference type="RefSeq" id="XP_030204016.1">
    <property type="nucleotide sequence ID" value="XM_030348156.1"/>
</dbReference>
<evidence type="ECO:0000256" key="6">
    <source>
        <dbReference type="SAM" id="MobiDB-lite"/>
    </source>
</evidence>
<evidence type="ECO:0000256" key="7">
    <source>
        <dbReference type="SAM" id="SignalP"/>
    </source>
</evidence>
<dbReference type="SMART" id="SM00272">
    <property type="entry name" value="END"/>
    <property type="match status" value="2"/>
</dbReference>
<proteinExistence type="inferred from homology"/>
<organism evidence="9 10">
    <name type="scientific">Gadus morhua</name>
    <name type="common">Atlantic cod</name>
    <dbReference type="NCBI Taxonomy" id="8049"/>
    <lineage>
        <taxon>Eukaryota</taxon>
        <taxon>Metazoa</taxon>
        <taxon>Chordata</taxon>
        <taxon>Craniata</taxon>
        <taxon>Vertebrata</taxon>
        <taxon>Euteleostomi</taxon>
        <taxon>Actinopterygii</taxon>
        <taxon>Neopterygii</taxon>
        <taxon>Teleostei</taxon>
        <taxon>Neoteleostei</taxon>
        <taxon>Acanthomorphata</taxon>
        <taxon>Zeiogadaria</taxon>
        <taxon>Gadariae</taxon>
        <taxon>Gadiformes</taxon>
        <taxon>Gadoidei</taxon>
        <taxon>Gadidae</taxon>
        <taxon>Gadus</taxon>
    </lineage>
</organism>
<evidence type="ECO:0000313" key="10">
    <source>
        <dbReference type="Proteomes" id="UP000694546"/>
    </source>
</evidence>
<comment type="subcellular location">
    <subcellularLocation>
        <location evidence="1">Secreted</location>
    </subcellularLocation>
</comment>
<sequence length="174" mass="19183">MTRVMTSSVCRDVLALVLFFVLMQDGLGLPLSEPSESPTQSAPPPPHRVRTKRCSCNSWLDKECIYFCHLDIIWINTPSKMVPYGLGSHLSRRRRRSASRCECAQGRADTTCSSFCHHSSEKPQAVKAPTKTNKNSSKGSLLSSLRSVVHHNAAIAQKSRPVGRGPSKAKHWGA</sequence>
<name>A0A8C5FBR5_GADMO</name>
<dbReference type="GO" id="GO:0005615">
    <property type="term" value="C:extracellular space"/>
    <property type="evidence" value="ECO:0007669"/>
    <property type="project" value="TreeGrafter"/>
</dbReference>
<dbReference type="GO" id="GO:0006874">
    <property type="term" value="P:intracellular calcium ion homeostasis"/>
    <property type="evidence" value="ECO:0007669"/>
    <property type="project" value="TreeGrafter"/>
</dbReference>
<dbReference type="PROSITE" id="PS00270">
    <property type="entry name" value="ENDOTHELIN"/>
    <property type="match status" value="1"/>
</dbReference>
<evidence type="ECO:0000256" key="2">
    <source>
        <dbReference type="ARBA" id="ARBA00010959"/>
    </source>
</evidence>
<feature type="domain" description="Endothelin-like toxin" evidence="8">
    <location>
        <begin position="100"/>
        <end position="122"/>
    </location>
</feature>
<evidence type="ECO:0000256" key="4">
    <source>
        <dbReference type="ARBA" id="ARBA00022858"/>
    </source>
</evidence>
<feature type="signal peptide" evidence="7">
    <location>
        <begin position="1"/>
        <end position="28"/>
    </location>
</feature>
<dbReference type="InterPro" id="IPR020475">
    <property type="entry name" value="Endothelin"/>
</dbReference>
<feature type="chain" id="PRO_5034224235" evidence="7">
    <location>
        <begin position="29"/>
        <end position="174"/>
    </location>
</feature>
<dbReference type="GO" id="GO:0003100">
    <property type="term" value="P:regulation of systemic arterial blood pressure by endothelin"/>
    <property type="evidence" value="ECO:0007669"/>
    <property type="project" value="TreeGrafter"/>
</dbReference>
<dbReference type="PANTHER" id="PTHR13874">
    <property type="entry name" value="ENDOTHELIN"/>
    <property type="match status" value="1"/>
</dbReference>
<dbReference type="PRINTS" id="PR00365">
    <property type="entry name" value="ENDOTHELIN"/>
</dbReference>
<keyword evidence="10" id="KW-1185">Reference proteome</keyword>
<dbReference type="PANTHER" id="PTHR13874:SF9">
    <property type="entry name" value="ENDOTHELIN-2"/>
    <property type="match status" value="1"/>
</dbReference>
<dbReference type="Proteomes" id="UP000694546">
    <property type="component" value="Chromosome 22"/>
</dbReference>
<evidence type="ECO:0000259" key="8">
    <source>
        <dbReference type="SMART" id="SM00272"/>
    </source>
</evidence>
<dbReference type="GO" id="GO:0005179">
    <property type="term" value="F:hormone activity"/>
    <property type="evidence" value="ECO:0007669"/>
    <property type="project" value="TreeGrafter"/>
</dbReference>
<comment type="similarity">
    <text evidence="2">Belongs to the endothelin/sarafotoxin family.</text>
</comment>
<keyword evidence="7" id="KW-0732">Signal</keyword>
<dbReference type="OrthoDB" id="8873756at2759"/>
<dbReference type="CTD" id="1907"/>